<evidence type="ECO:0000313" key="4">
    <source>
        <dbReference type="EMBL" id="RXE58520.1"/>
    </source>
</evidence>
<dbReference type="InterPro" id="IPR036736">
    <property type="entry name" value="ACP-like_sf"/>
</dbReference>
<accession>A0A4Q0I2Q0</accession>
<dbReference type="Gene3D" id="1.10.1200.10">
    <property type="entry name" value="ACP-like"/>
    <property type="match status" value="1"/>
</dbReference>
<evidence type="ECO:0000313" key="5">
    <source>
        <dbReference type="Proteomes" id="UP000289166"/>
    </source>
</evidence>
<dbReference type="PROSITE" id="PS00012">
    <property type="entry name" value="PHOSPHOPANTETHEINE"/>
    <property type="match status" value="1"/>
</dbReference>
<gene>
    <name evidence="4" type="ORF">EFD62_12110</name>
</gene>
<feature type="domain" description="Carrier" evidence="3">
    <location>
        <begin position="4"/>
        <end position="81"/>
    </location>
</feature>
<dbReference type="Proteomes" id="UP000289166">
    <property type="component" value="Unassembled WGS sequence"/>
</dbReference>
<dbReference type="InterPro" id="IPR006162">
    <property type="entry name" value="Ppantetheine_attach_site"/>
</dbReference>
<dbReference type="InterPro" id="IPR009081">
    <property type="entry name" value="PP-bd_ACP"/>
</dbReference>
<dbReference type="EMBL" id="RLII01000017">
    <property type="protein sequence ID" value="RXE58520.1"/>
    <property type="molecule type" value="Genomic_DNA"/>
</dbReference>
<dbReference type="SUPFAM" id="SSF47336">
    <property type="entry name" value="ACP-like"/>
    <property type="match status" value="1"/>
</dbReference>
<sequence>MNELSIKSKVLEILKENSEVDPGNITEVSRIRTDLGIDSIKLVDVVMSIEDVFGVDVDIASLTPENFSNAQRITQYIIKKMENTAKEVG</sequence>
<name>A0A4Q0I2Q0_9FIRM</name>
<evidence type="ECO:0000256" key="2">
    <source>
        <dbReference type="ARBA" id="ARBA00022553"/>
    </source>
</evidence>
<keyword evidence="2" id="KW-0597">Phosphoprotein</keyword>
<dbReference type="PROSITE" id="PS50075">
    <property type="entry name" value="CARRIER"/>
    <property type="match status" value="1"/>
</dbReference>
<dbReference type="OrthoDB" id="9804551at2"/>
<organism evidence="4 5">
    <name type="scientific">Acetivibrio mesophilus</name>
    <dbReference type="NCBI Taxonomy" id="2487273"/>
    <lineage>
        <taxon>Bacteria</taxon>
        <taxon>Bacillati</taxon>
        <taxon>Bacillota</taxon>
        <taxon>Clostridia</taxon>
        <taxon>Eubacteriales</taxon>
        <taxon>Oscillospiraceae</taxon>
        <taxon>Acetivibrio</taxon>
    </lineage>
</organism>
<comment type="caution">
    <text evidence="4">The sequence shown here is derived from an EMBL/GenBank/DDBJ whole genome shotgun (WGS) entry which is preliminary data.</text>
</comment>
<evidence type="ECO:0000256" key="1">
    <source>
        <dbReference type="ARBA" id="ARBA00022450"/>
    </source>
</evidence>
<dbReference type="RefSeq" id="WP_069195283.1">
    <property type="nucleotide sequence ID" value="NZ_RLII01000017.1"/>
</dbReference>
<evidence type="ECO:0000259" key="3">
    <source>
        <dbReference type="PROSITE" id="PS50075"/>
    </source>
</evidence>
<dbReference type="AlphaFoldDB" id="A0A4Q0I2Q0"/>
<proteinExistence type="predicted"/>
<reference evidence="5" key="1">
    <citation type="submission" date="2018-11" db="EMBL/GenBank/DDBJ databases">
        <title>Genome sequencing of a novel mesophilic and cellulolytic organism within the genus Hungateiclostridium.</title>
        <authorList>
            <person name="Rettenmaier R."/>
            <person name="Liebl W."/>
            <person name="Zverlov V."/>
        </authorList>
    </citation>
    <scope>NUCLEOTIDE SEQUENCE [LARGE SCALE GENOMIC DNA]</scope>
    <source>
        <strain evidence="5">N2K1</strain>
    </source>
</reference>
<keyword evidence="1" id="KW-0596">Phosphopantetheine</keyword>
<dbReference type="Pfam" id="PF00550">
    <property type="entry name" value="PP-binding"/>
    <property type="match status" value="1"/>
</dbReference>
<keyword evidence="5" id="KW-1185">Reference proteome</keyword>
<protein>
    <submittedName>
        <fullName evidence="4">Acyl carrier protein</fullName>
    </submittedName>
</protein>